<dbReference type="PANTHER" id="PTHR43649">
    <property type="entry name" value="ARABINOSE-BINDING PROTEIN-RELATED"/>
    <property type="match status" value="1"/>
</dbReference>
<dbReference type="InterPro" id="IPR050490">
    <property type="entry name" value="Bact_solute-bd_prot1"/>
</dbReference>
<feature type="signal peptide" evidence="2">
    <location>
        <begin position="1"/>
        <end position="18"/>
    </location>
</feature>
<dbReference type="PANTHER" id="PTHR43649:SF12">
    <property type="entry name" value="DIACETYLCHITOBIOSE BINDING PROTEIN DASA"/>
    <property type="match status" value="1"/>
</dbReference>
<proteinExistence type="predicted"/>
<dbReference type="EMBL" id="JBHMAG010000012">
    <property type="protein sequence ID" value="MFB9753084.1"/>
    <property type="molecule type" value="Genomic_DNA"/>
</dbReference>
<dbReference type="SUPFAM" id="SSF53850">
    <property type="entry name" value="Periplasmic binding protein-like II"/>
    <property type="match status" value="1"/>
</dbReference>
<protein>
    <submittedName>
        <fullName evidence="3">Extracellular solute-binding protein</fullName>
    </submittedName>
</protein>
<gene>
    <name evidence="3" type="ORF">ACFFNY_16080</name>
</gene>
<feature type="chain" id="PRO_5045415723" evidence="2">
    <location>
        <begin position="19"/>
        <end position="447"/>
    </location>
</feature>
<comment type="caution">
    <text evidence="3">The sequence shown here is derived from an EMBL/GenBank/DDBJ whole genome shotgun (WGS) entry which is preliminary data.</text>
</comment>
<keyword evidence="2" id="KW-0732">Signal</keyword>
<name>A0ABV5VXQ0_9BACL</name>
<evidence type="ECO:0000313" key="4">
    <source>
        <dbReference type="Proteomes" id="UP001589619"/>
    </source>
</evidence>
<accession>A0ABV5VXQ0</accession>
<dbReference type="InterPro" id="IPR006059">
    <property type="entry name" value="SBP"/>
</dbReference>
<feature type="region of interest" description="Disordered" evidence="1">
    <location>
        <begin position="26"/>
        <end position="53"/>
    </location>
</feature>
<dbReference type="PROSITE" id="PS51257">
    <property type="entry name" value="PROKAR_LIPOPROTEIN"/>
    <property type="match status" value="1"/>
</dbReference>
<reference evidence="3 4" key="1">
    <citation type="submission" date="2024-09" db="EMBL/GenBank/DDBJ databases">
        <authorList>
            <person name="Sun Q."/>
            <person name="Mori K."/>
        </authorList>
    </citation>
    <scope>NUCLEOTIDE SEQUENCE [LARGE SCALE GENOMIC DNA]</scope>
    <source>
        <strain evidence="3 4">JCM 12520</strain>
    </source>
</reference>
<dbReference type="Pfam" id="PF01547">
    <property type="entry name" value="SBP_bac_1"/>
    <property type="match status" value="1"/>
</dbReference>
<evidence type="ECO:0000313" key="3">
    <source>
        <dbReference type="EMBL" id="MFB9753084.1"/>
    </source>
</evidence>
<dbReference type="Proteomes" id="UP001589619">
    <property type="component" value="Unassembled WGS sequence"/>
</dbReference>
<feature type="compositionally biased region" description="Gly residues" evidence="1">
    <location>
        <begin position="26"/>
        <end position="35"/>
    </location>
</feature>
<evidence type="ECO:0000256" key="2">
    <source>
        <dbReference type="SAM" id="SignalP"/>
    </source>
</evidence>
<dbReference type="Gene3D" id="3.40.190.10">
    <property type="entry name" value="Periplasmic binding protein-like II"/>
    <property type="match status" value="1"/>
</dbReference>
<dbReference type="RefSeq" id="WP_344904175.1">
    <property type="nucleotide sequence ID" value="NZ_BAAAYO010000001.1"/>
</dbReference>
<organism evidence="3 4">
    <name type="scientific">Paenibacillus hodogayensis</name>
    <dbReference type="NCBI Taxonomy" id="279208"/>
    <lineage>
        <taxon>Bacteria</taxon>
        <taxon>Bacillati</taxon>
        <taxon>Bacillota</taxon>
        <taxon>Bacilli</taxon>
        <taxon>Bacillales</taxon>
        <taxon>Paenibacillaceae</taxon>
        <taxon>Paenibacillus</taxon>
    </lineage>
</organism>
<keyword evidence="4" id="KW-1185">Reference proteome</keyword>
<sequence length="447" mass="48508">MKWTGYVSALAATMVVLAGCGGGNGGQPEGSGQATGGETKKGETSVPQRPARSGPLEITMYSAGAAVTQEGFNDMYGDALRKKFPDVKFTFIPKAKGSEIQDLVTSGTTVDVIFDSIGYQATLKNLDLQTDLTPLIKNFNLDLNKFEQTTIDYQRNNGNGSIRGLPVWTATAGLYYNKDIFDKFGVAYPKDGMTWSELLELSKKLTRQDGGIQYVGFVTSQASQATTNQLGLKFIDPKTGKTQLESDGWKKVLNTLVPFYQIPGPVWDSNTIAVAAQRAMFEKDRTAAMYTNYSGGTPPADMNWDIVSVPYYDEAKGVGAQSYPAYLSISRMSKNPNLAFEVIEFLVSEPYQLENTQKGRATVLNNPDILKQYGANDAKFKGKNIAAMFPPKRAVLGDYTPEDTAASAQFSNAFNAVVIGHKDVNTALREAAEAADKAIEALRAAKK</sequence>
<evidence type="ECO:0000256" key="1">
    <source>
        <dbReference type="SAM" id="MobiDB-lite"/>
    </source>
</evidence>